<organism evidence="4 5">
    <name type="scientific">Gigaspora margarita</name>
    <dbReference type="NCBI Taxonomy" id="4874"/>
    <lineage>
        <taxon>Eukaryota</taxon>
        <taxon>Fungi</taxon>
        <taxon>Fungi incertae sedis</taxon>
        <taxon>Mucoromycota</taxon>
        <taxon>Glomeromycotina</taxon>
        <taxon>Glomeromycetes</taxon>
        <taxon>Diversisporales</taxon>
        <taxon>Gigasporaceae</taxon>
        <taxon>Gigaspora</taxon>
    </lineage>
</organism>
<dbReference type="PANTHER" id="PTHR10161">
    <property type="entry name" value="TARTRATE-RESISTANT ACID PHOSPHATASE TYPE 5"/>
    <property type="match status" value="1"/>
</dbReference>
<evidence type="ECO:0000313" key="4">
    <source>
        <dbReference type="EMBL" id="CAG8526293.1"/>
    </source>
</evidence>
<dbReference type="PANTHER" id="PTHR10161:SF14">
    <property type="entry name" value="TARTRATE-RESISTANT ACID PHOSPHATASE TYPE 5"/>
    <property type="match status" value="1"/>
</dbReference>
<proteinExistence type="predicted"/>
<dbReference type="InterPro" id="IPR029052">
    <property type="entry name" value="Metallo-depent_PP-like"/>
</dbReference>
<sequence>MKEEILCKLHRHFSKNIQKVLAQVSFLMNGYDSFYYRTPIKGTDKFRKPKSHNIGLPYPIPFEEYYGNKELDFLAFADWGEQKPESGQFQVAKALQARANEKTLFIVNAGDNFYQKDNKLPYNDKIDHEGVLSINDPKWHKYWLNVYNGTLKEIFWYMVAGNHDWYTNVTAQVDYFWEKDIRFFFPSLYYSRRVHFGRNNDILAVFIHIDTNPFYYKYDAYSSKDGMKRNLLALKLHDKEQLDNRLKWIEDQLITAQDADWIFVVGHHPLVGACQTEHPSSYLMHKFPPLFEKYNVSAYIGGHVHDIELSEANSTSSVTYFGVGGGGATGDDTCGDATWSAPFTFGFLHINIPHGNILHFNYIEANETDKPSHIVHSGIVHSRKCHEK</sequence>
<dbReference type="InterPro" id="IPR004843">
    <property type="entry name" value="Calcineurin-like_PHP"/>
</dbReference>
<comment type="caution">
    <text evidence="4">The sequence shown here is derived from an EMBL/GenBank/DDBJ whole genome shotgun (WGS) entry which is preliminary data.</text>
</comment>
<dbReference type="Proteomes" id="UP000789901">
    <property type="component" value="Unassembled WGS sequence"/>
</dbReference>
<dbReference type="SUPFAM" id="SSF56300">
    <property type="entry name" value="Metallo-dependent phosphatases"/>
    <property type="match status" value="1"/>
</dbReference>
<gene>
    <name evidence="4" type="ORF">GMARGA_LOCUS3405</name>
</gene>
<dbReference type="EMBL" id="CAJVQB010001212">
    <property type="protein sequence ID" value="CAG8526293.1"/>
    <property type="molecule type" value="Genomic_DNA"/>
</dbReference>
<keyword evidence="2" id="KW-0378">Hydrolase</keyword>
<evidence type="ECO:0000256" key="2">
    <source>
        <dbReference type="ARBA" id="ARBA00022801"/>
    </source>
</evidence>
<protein>
    <submittedName>
        <fullName evidence="4">27761_t:CDS:1</fullName>
    </submittedName>
</protein>
<name>A0ABM8W4Z1_GIGMA</name>
<keyword evidence="1" id="KW-0732">Signal</keyword>
<reference evidence="4 5" key="1">
    <citation type="submission" date="2021-06" db="EMBL/GenBank/DDBJ databases">
        <authorList>
            <person name="Kallberg Y."/>
            <person name="Tangrot J."/>
            <person name="Rosling A."/>
        </authorList>
    </citation>
    <scope>NUCLEOTIDE SEQUENCE [LARGE SCALE GENOMIC DNA]</scope>
    <source>
        <strain evidence="4 5">120-4 pot B 10/14</strain>
    </source>
</reference>
<evidence type="ECO:0000313" key="5">
    <source>
        <dbReference type="Proteomes" id="UP000789901"/>
    </source>
</evidence>
<evidence type="ECO:0000259" key="3">
    <source>
        <dbReference type="Pfam" id="PF00149"/>
    </source>
</evidence>
<accession>A0ABM8W4Z1</accession>
<feature type="domain" description="Calcineurin-like phosphoesterase" evidence="3">
    <location>
        <begin position="73"/>
        <end position="305"/>
    </location>
</feature>
<keyword evidence="5" id="KW-1185">Reference proteome</keyword>
<dbReference type="InterPro" id="IPR051558">
    <property type="entry name" value="Metallophosphoesterase_PAP"/>
</dbReference>
<dbReference type="Gene3D" id="3.60.21.10">
    <property type="match status" value="1"/>
</dbReference>
<evidence type="ECO:0000256" key="1">
    <source>
        <dbReference type="ARBA" id="ARBA00022729"/>
    </source>
</evidence>
<dbReference type="Pfam" id="PF00149">
    <property type="entry name" value="Metallophos"/>
    <property type="match status" value="1"/>
</dbReference>